<dbReference type="InterPro" id="IPR036388">
    <property type="entry name" value="WH-like_DNA-bd_sf"/>
</dbReference>
<dbReference type="InterPro" id="IPR048846">
    <property type="entry name" value="PaaX-like_central"/>
</dbReference>
<evidence type="ECO:0000256" key="1">
    <source>
        <dbReference type="SAM" id="MobiDB-lite"/>
    </source>
</evidence>
<dbReference type="Pfam" id="PF20803">
    <property type="entry name" value="PaaX_M"/>
    <property type="match status" value="1"/>
</dbReference>
<dbReference type="EMBL" id="BAAAHP010000161">
    <property type="protein sequence ID" value="GAA0895491.1"/>
    <property type="molecule type" value="Genomic_DNA"/>
</dbReference>
<accession>A0ABN1N6N3</accession>
<reference evidence="5 6" key="1">
    <citation type="journal article" date="2019" name="Int. J. Syst. Evol. Microbiol.">
        <title>The Global Catalogue of Microorganisms (GCM) 10K type strain sequencing project: providing services to taxonomists for standard genome sequencing and annotation.</title>
        <authorList>
            <consortium name="The Broad Institute Genomics Platform"/>
            <consortium name="The Broad Institute Genome Sequencing Center for Infectious Disease"/>
            <person name="Wu L."/>
            <person name="Ma J."/>
        </authorList>
    </citation>
    <scope>NUCLEOTIDE SEQUENCE [LARGE SCALE GENOMIC DNA]</scope>
    <source>
        <strain evidence="5 6">JCM 11117</strain>
    </source>
</reference>
<evidence type="ECO:0000259" key="4">
    <source>
        <dbReference type="Pfam" id="PF20803"/>
    </source>
</evidence>
<feature type="region of interest" description="Disordered" evidence="1">
    <location>
        <begin position="300"/>
        <end position="319"/>
    </location>
</feature>
<protein>
    <submittedName>
        <fullName evidence="5">PaaX family transcriptional regulator C-terminal domain-containing protein</fullName>
    </submittedName>
</protein>
<organism evidence="5 6">
    <name type="scientific">Pseudonocardia zijingensis</name>
    <dbReference type="NCBI Taxonomy" id="153376"/>
    <lineage>
        <taxon>Bacteria</taxon>
        <taxon>Bacillati</taxon>
        <taxon>Actinomycetota</taxon>
        <taxon>Actinomycetes</taxon>
        <taxon>Pseudonocardiales</taxon>
        <taxon>Pseudonocardiaceae</taxon>
        <taxon>Pseudonocardia</taxon>
    </lineage>
</organism>
<feature type="domain" description="Transcriptional repressor PaaX-like N-terminal" evidence="2">
    <location>
        <begin position="22"/>
        <end position="81"/>
    </location>
</feature>
<feature type="domain" description="Transcriptional repressor PaaX-like C-terminal" evidence="3">
    <location>
        <begin position="188"/>
        <end position="274"/>
    </location>
</feature>
<gene>
    <name evidence="5" type="ORF">GCM10009559_51400</name>
</gene>
<feature type="domain" description="Transcriptional repressor PaaX-like central Cas2-like" evidence="4">
    <location>
        <begin position="105"/>
        <end position="181"/>
    </location>
</feature>
<dbReference type="Gene3D" id="1.10.10.10">
    <property type="entry name" value="Winged helix-like DNA-binding domain superfamily/Winged helix DNA-binding domain"/>
    <property type="match status" value="1"/>
</dbReference>
<dbReference type="Pfam" id="PF07848">
    <property type="entry name" value="PaaX"/>
    <property type="match status" value="1"/>
</dbReference>
<dbReference type="InterPro" id="IPR013225">
    <property type="entry name" value="PaaX_C"/>
</dbReference>
<dbReference type="Proteomes" id="UP001499967">
    <property type="component" value="Unassembled WGS sequence"/>
</dbReference>
<dbReference type="PANTHER" id="PTHR30319:SF1">
    <property type="entry name" value="TRANSCRIPTIONAL REPRESSOR PAAX"/>
    <property type="match status" value="1"/>
</dbReference>
<evidence type="ECO:0000259" key="3">
    <source>
        <dbReference type="Pfam" id="PF08223"/>
    </source>
</evidence>
<dbReference type="Gene3D" id="1.20.58.1460">
    <property type="match status" value="1"/>
</dbReference>
<dbReference type="PANTHER" id="PTHR30319">
    <property type="entry name" value="PHENYLACETIC ACID REGULATOR-RELATED TRANSCRIPTIONAL REPRESSOR"/>
    <property type="match status" value="1"/>
</dbReference>
<name>A0ABN1N6N3_9PSEU</name>
<evidence type="ECO:0000313" key="5">
    <source>
        <dbReference type="EMBL" id="GAA0895491.1"/>
    </source>
</evidence>
<keyword evidence="6" id="KW-1185">Reference proteome</keyword>
<dbReference type="Gene3D" id="3.30.70.2650">
    <property type="match status" value="1"/>
</dbReference>
<proteinExistence type="predicted"/>
<dbReference type="Pfam" id="PF08223">
    <property type="entry name" value="PaaX_C"/>
    <property type="match status" value="1"/>
</dbReference>
<evidence type="ECO:0000313" key="6">
    <source>
        <dbReference type="Proteomes" id="UP001499967"/>
    </source>
</evidence>
<evidence type="ECO:0000259" key="2">
    <source>
        <dbReference type="Pfam" id="PF07848"/>
    </source>
</evidence>
<dbReference type="InterPro" id="IPR012906">
    <property type="entry name" value="PaaX-like_N"/>
</dbReference>
<sequence>MAAESAPARPPRPRLGPEPQRLLIIVLGDYWYWRPEPVPSQVLVAVLGEFGITAMGARAAVRRLTQRGLVRRTKTGRTTSYGIPLRPADVIVARLKTLFDVAGETPWDGHWTGVAYSVPEDGREARRNLRDDLRLQGFGPLFDGLWVSPWDRQVPAHSALERHGVGAATVFRTELAGMAQAEIVARAFDLRDPAERYRRFAERYEQVRRRVHAGEVGPREALRVRTELTAEWRYAELTDPRLPAELLPPDWPRASARACYRDIYDRLAEPALRRFRELLGEVDPALAGLATFHTSESVRRLPDGVAPPRAQETEFERATREDRVRSMRRIIPRNPGSG</sequence>
<comment type="caution">
    <text evidence="5">The sequence shown here is derived from an EMBL/GenBank/DDBJ whole genome shotgun (WGS) entry which is preliminary data.</text>
</comment>
<dbReference type="RefSeq" id="WP_343944136.1">
    <property type="nucleotide sequence ID" value="NZ_BAAAHP010000161.1"/>
</dbReference>